<accession>A0A8T2VEQ1</accession>
<comment type="caution">
    <text evidence="1">The sequence shown here is derived from an EMBL/GenBank/DDBJ whole genome shotgun (WGS) entry which is preliminary data.</text>
</comment>
<dbReference type="AlphaFoldDB" id="A0A8T2VEQ1"/>
<evidence type="ECO:0000313" key="1">
    <source>
        <dbReference type="EMBL" id="KAH7444085.1"/>
    </source>
</evidence>
<name>A0A8T2VEQ1_CERRI</name>
<protein>
    <submittedName>
        <fullName evidence="1">Uncharacterized protein</fullName>
    </submittedName>
</protein>
<reference evidence="1" key="1">
    <citation type="submission" date="2021-08" db="EMBL/GenBank/DDBJ databases">
        <title>WGS assembly of Ceratopteris richardii.</title>
        <authorList>
            <person name="Marchant D.B."/>
            <person name="Chen G."/>
            <person name="Jenkins J."/>
            <person name="Shu S."/>
            <person name="Leebens-Mack J."/>
            <person name="Grimwood J."/>
            <person name="Schmutz J."/>
            <person name="Soltis P."/>
            <person name="Soltis D."/>
            <person name="Chen Z.-H."/>
        </authorList>
    </citation>
    <scope>NUCLEOTIDE SEQUENCE</scope>
    <source>
        <strain evidence="1">Whitten #5841</strain>
        <tissue evidence="1">Leaf</tissue>
    </source>
</reference>
<organism evidence="1 2">
    <name type="scientific">Ceratopteris richardii</name>
    <name type="common">Triangle waterfern</name>
    <dbReference type="NCBI Taxonomy" id="49495"/>
    <lineage>
        <taxon>Eukaryota</taxon>
        <taxon>Viridiplantae</taxon>
        <taxon>Streptophyta</taxon>
        <taxon>Embryophyta</taxon>
        <taxon>Tracheophyta</taxon>
        <taxon>Polypodiopsida</taxon>
        <taxon>Polypodiidae</taxon>
        <taxon>Polypodiales</taxon>
        <taxon>Pteridineae</taxon>
        <taxon>Pteridaceae</taxon>
        <taxon>Parkerioideae</taxon>
        <taxon>Ceratopteris</taxon>
    </lineage>
</organism>
<keyword evidence="2" id="KW-1185">Reference proteome</keyword>
<proteinExistence type="predicted"/>
<dbReference type="EMBL" id="CM035407">
    <property type="protein sequence ID" value="KAH7444085.1"/>
    <property type="molecule type" value="Genomic_DNA"/>
</dbReference>
<sequence>MSSYPLRIIEACWAKRNRGILEWGACSCMLPCLLSCMDYHRCTKAPTGYGYTCVFCSKDKFLLLGLFAATGASHLNGKSGLSFLYNLFPEPALKSFILSAKRILYIKAGVPFPQNHSGSYLLAIHGYLTRSFT</sequence>
<gene>
    <name evidence="1" type="ORF">KP509_02G063900</name>
</gene>
<dbReference type="Proteomes" id="UP000825935">
    <property type="component" value="Chromosome 2"/>
</dbReference>
<evidence type="ECO:0000313" key="2">
    <source>
        <dbReference type="Proteomes" id="UP000825935"/>
    </source>
</evidence>